<evidence type="ECO:0000313" key="8">
    <source>
        <dbReference type="Proteomes" id="UP000481030"/>
    </source>
</evidence>
<keyword evidence="4 6" id="KW-0949">S-adenosyl-L-methionine</keyword>
<organism evidence="7 8">
    <name type="scientific">Cytobacillus depressus</name>
    <dbReference type="NCBI Taxonomy" id="1602942"/>
    <lineage>
        <taxon>Bacteria</taxon>
        <taxon>Bacillati</taxon>
        <taxon>Bacillota</taxon>
        <taxon>Bacilli</taxon>
        <taxon>Bacillales</taxon>
        <taxon>Bacillaceae</taxon>
        <taxon>Cytobacillus</taxon>
    </lineage>
</organism>
<reference evidence="7 8" key="1">
    <citation type="journal article" date="2016" name="Antonie Van Leeuwenhoek">
        <title>Bacillus depressus sp. nov., isolated from soil of a sunflower field.</title>
        <authorList>
            <person name="Wei X."/>
            <person name="Xin D."/>
            <person name="Xin Y."/>
            <person name="Zhang H."/>
            <person name="Wang T."/>
            <person name="Zhang J."/>
        </authorList>
    </citation>
    <scope>NUCLEOTIDE SEQUENCE [LARGE SCALE GENOMIC DNA]</scope>
    <source>
        <strain evidence="7 8">BZ1</strain>
    </source>
</reference>
<evidence type="ECO:0000256" key="5">
    <source>
        <dbReference type="ARBA" id="ARBA00022747"/>
    </source>
</evidence>
<name>A0A6L3VA00_9BACI</name>
<dbReference type="InterPro" id="IPR018117">
    <property type="entry name" value="C5_DNA_meth_AS"/>
</dbReference>
<sequence length="254" mass="28934">MKSIELFAGIGGIALAAEWAGIETIAFCEREPFCQKVLRKHWPSVPIFDDVCTLNKHVLEERGVDVGTIELISGGYPCQPFSSPGNRKGEEDDRHLWPEIKRLLQEIRPNWFVGENVAGHITLGLDTVLYDLESIGYTWQPFVIPAASVGANHERYRVFIVAHANGKSELQTNQKVSSIRKKRITRENTTGRNWREVPRAHWISHQPSVRRVDDGVSRELDKSRLIALGNAVVPQQIYPIFKYIKEIHDMETQE</sequence>
<dbReference type="OrthoDB" id="9813719at2"/>
<feature type="active site" evidence="6">
    <location>
        <position position="78"/>
    </location>
</feature>
<dbReference type="PANTHER" id="PTHR46098">
    <property type="entry name" value="TRNA (CYTOSINE(38)-C(5))-METHYLTRANSFERASE"/>
    <property type="match status" value="1"/>
</dbReference>
<dbReference type="RefSeq" id="WP_151534336.1">
    <property type="nucleotide sequence ID" value="NZ_WBOS01000002.1"/>
</dbReference>
<dbReference type="GO" id="GO:0003886">
    <property type="term" value="F:DNA (cytosine-5-)-methyltransferase activity"/>
    <property type="evidence" value="ECO:0007669"/>
    <property type="project" value="UniProtKB-EC"/>
</dbReference>
<evidence type="ECO:0000256" key="2">
    <source>
        <dbReference type="ARBA" id="ARBA00022603"/>
    </source>
</evidence>
<dbReference type="PROSITE" id="PS51679">
    <property type="entry name" value="SAM_MT_C5"/>
    <property type="match status" value="1"/>
</dbReference>
<protein>
    <recommendedName>
        <fullName evidence="1">DNA (cytosine-5-)-methyltransferase</fullName>
        <ecNumber evidence="1">2.1.1.37</ecNumber>
    </recommendedName>
</protein>
<dbReference type="Proteomes" id="UP000481030">
    <property type="component" value="Unassembled WGS sequence"/>
</dbReference>
<dbReference type="PROSITE" id="PS00094">
    <property type="entry name" value="C5_MTASE_1"/>
    <property type="match status" value="1"/>
</dbReference>
<evidence type="ECO:0000313" key="7">
    <source>
        <dbReference type="EMBL" id="KAB2337635.1"/>
    </source>
</evidence>
<dbReference type="AlphaFoldDB" id="A0A6L3VA00"/>
<evidence type="ECO:0000256" key="4">
    <source>
        <dbReference type="ARBA" id="ARBA00022691"/>
    </source>
</evidence>
<comment type="similarity">
    <text evidence="6">Belongs to the class I-like SAM-binding methyltransferase superfamily. C5-methyltransferase family.</text>
</comment>
<dbReference type="Gene3D" id="3.40.50.150">
    <property type="entry name" value="Vaccinia Virus protein VP39"/>
    <property type="match status" value="1"/>
</dbReference>
<dbReference type="EC" id="2.1.1.37" evidence="1"/>
<accession>A0A6L3VA00</accession>
<keyword evidence="8" id="KW-1185">Reference proteome</keyword>
<dbReference type="GO" id="GO:0009307">
    <property type="term" value="P:DNA restriction-modification system"/>
    <property type="evidence" value="ECO:0007669"/>
    <property type="project" value="UniProtKB-KW"/>
</dbReference>
<dbReference type="EMBL" id="WBOS01000002">
    <property type="protein sequence ID" value="KAB2337635.1"/>
    <property type="molecule type" value="Genomic_DNA"/>
</dbReference>
<dbReference type="PRINTS" id="PR00105">
    <property type="entry name" value="C5METTRFRASE"/>
</dbReference>
<dbReference type="InterPro" id="IPR050750">
    <property type="entry name" value="C5-MTase"/>
</dbReference>
<gene>
    <name evidence="7" type="ORF">F7731_08550</name>
</gene>
<evidence type="ECO:0000256" key="6">
    <source>
        <dbReference type="PROSITE-ProRule" id="PRU01016"/>
    </source>
</evidence>
<proteinExistence type="inferred from homology"/>
<dbReference type="SUPFAM" id="SSF53335">
    <property type="entry name" value="S-adenosyl-L-methionine-dependent methyltransferases"/>
    <property type="match status" value="1"/>
</dbReference>
<dbReference type="GO" id="GO:0032259">
    <property type="term" value="P:methylation"/>
    <property type="evidence" value="ECO:0007669"/>
    <property type="project" value="UniProtKB-KW"/>
</dbReference>
<evidence type="ECO:0000256" key="3">
    <source>
        <dbReference type="ARBA" id="ARBA00022679"/>
    </source>
</evidence>
<evidence type="ECO:0000256" key="1">
    <source>
        <dbReference type="ARBA" id="ARBA00011975"/>
    </source>
</evidence>
<keyword evidence="2 6" id="KW-0489">Methyltransferase</keyword>
<dbReference type="Pfam" id="PF00145">
    <property type="entry name" value="DNA_methylase"/>
    <property type="match status" value="1"/>
</dbReference>
<dbReference type="InterPro" id="IPR029063">
    <property type="entry name" value="SAM-dependent_MTases_sf"/>
</dbReference>
<dbReference type="PANTHER" id="PTHR46098:SF1">
    <property type="entry name" value="TRNA (CYTOSINE(38)-C(5))-METHYLTRANSFERASE"/>
    <property type="match status" value="1"/>
</dbReference>
<keyword evidence="3 6" id="KW-0808">Transferase</keyword>
<comment type="caution">
    <text evidence="7">The sequence shown here is derived from an EMBL/GenBank/DDBJ whole genome shotgun (WGS) entry which is preliminary data.</text>
</comment>
<keyword evidence="5" id="KW-0680">Restriction system</keyword>
<dbReference type="InterPro" id="IPR001525">
    <property type="entry name" value="C5_MeTfrase"/>
</dbReference>